<evidence type="ECO:0000313" key="3">
    <source>
        <dbReference type="Proteomes" id="UP000289775"/>
    </source>
</evidence>
<protein>
    <recommendedName>
        <fullName evidence="4">Transporter</fullName>
    </recommendedName>
</protein>
<name>A0A444W9T9_9FLAO</name>
<organism evidence="2 3">
    <name type="scientific">Flavobacterium beibuense</name>
    <dbReference type="NCBI Taxonomy" id="657326"/>
    <lineage>
        <taxon>Bacteria</taxon>
        <taxon>Pseudomonadati</taxon>
        <taxon>Bacteroidota</taxon>
        <taxon>Flavobacteriia</taxon>
        <taxon>Flavobacteriales</taxon>
        <taxon>Flavobacteriaceae</taxon>
        <taxon>Flavobacterium</taxon>
    </lineage>
</organism>
<sequence>MKKSYVLAFLFLGMLTVKAQDDAEALAKKLANPIASLISVPFQNNSDYGIGDLNGSRNTMNFQPVIPVSLNENWNLINRVILPVVTQYNITGVGEKQNGLSDAVVSSFMSPKNSKNGLTWGVGPALLLPVGTDDYLTTKKFGVGPTAVALKQSNGWTYGALVNQIWSVAGSSDRPDVSQMFLQPFVTYNWQSGAGLGGNMEMTQDWQNSNTTLWLNPTLSGVTSLGGQKVSIVVGPRFNLAAPDGAKTDWGWRAVLIFLFPK</sequence>
<keyword evidence="3" id="KW-1185">Reference proteome</keyword>
<evidence type="ECO:0008006" key="4">
    <source>
        <dbReference type="Google" id="ProtNLM"/>
    </source>
</evidence>
<dbReference type="AlphaFoldDB" id="A0A444W9T9"/>
<feature type="signal peptide" evidence="1">
    <location>
        <begin position="1"/>
        <end position="19"/>
    </location>
</feature>
<dbReference type="RefSeq" id="WP_129751293.1">
    <property type="nucleotide sequence ID" value="NZ_JUIW01000007.1"/>
</dbReference>
<feature type="chain" id="PRO_5019578125" description="Transporter" evidence="1">
    <location>
        <begin position="20"/>
        <end position="262"/>
    </location>
</feature>
<evidence type="ECO:0000256" key="1">
    <source>
        <dbReference type="SAM" id="SignalP"/>
    </source>
</evidence>
<proteinExistence type="predicted"/>
<dbReference type="EMBL" id="JUIW01000007">
    <property type="protein sequence ID" value="RYJ42388.1"/>
    <property type="molecule type" value="Genomic_DNA"/>
</dbReference>
<dbReference type="OrthoDB" id="9809066at2"/>
<keyword evidence="1" id="KW-0732">Signal</keyword>
<gene>
    <name evidence="2" type="ORF">NU09_2174</name>
</gene>
<reference evidence="2 3" key="1">
    <citation type="submission" date="2014-12" db="EMBL/GenBank/DDBJ databases">
        <title>Genome sequence of Flavobacterium beibuense RSKm HC5.</title>
        <authorList>
            <person name="Kim J.F."/>
            <person name="Song J.Y."/>
            <person name="Kwak M.-J."/>
            <person name="Lee S.-W."/>
        </authorList>
    </citation>
    <scope>NUCLEOTIDE SEQUENCE [LARGE SCALE GENOMIC DNA]</scope>
    <source>
        <strain evidence="2 3">RSKm HC5</strain>
    </source>
</reference>
<comment type="caution">
    <text evidence="2">The sequence shown here is derived from an EMBL/GenBank/DDBJ whole genome shotgun (WGS) entry which is preliminary data.</text>
</comment>
<accession>A0A444W9T9</accession>
<dbReference type="Proteomes" id="UP000289775">
    <property type="component" value="Unassembled WGS sequence"/>
</dbReference>
<evidence type="ECO:0000313" key="2">
    <source>
        <dbReference type="EMBL" id="RYJ42388.1"/>
    </source>
</evidence>